<evidence type="ECO:0000313" key="2">
    <source>
        <dbReference type="EMBL" id="KAF7337159.1"/>
    </source>
</evidence>
<dbReference type="EMBL" id="JACAZI010000022">
    <property type="protein sequence ID" value="KAF7337159.1"/>
    <property type="molecule type" value="Genomic_DNA"/>
</dbReference>
<sequence>MEEATQLGFPSIQQATIVRGIYWDDSFYAGLRQFHQGKGFDPDSQDVARYLGYPLYQLSTEFDPPFSHVLDVWDEGDLDTLFTEDNSEYPETSANEFVDDEDSWAKDNDQHSFISNDELEDIKSSVGDNHEFSAHELIASGESPDVEPFVPQDEIMPASRASGLLMNIQLALFLFLALFWLCEAWRRDSYPSATRTVKSLLRRYNFDDFGT</sequence>
<keyword evidence="3" id="KW-1185">Reference proteome</keyword>
<dbReference type="Proteomes" id="UP000620124">
    <property type="component" value="Unassembled WGS sequence"/>
</dbReference>
<protein>
    <submittedName>
        <fullName evidence="2">Uncharacterized protein</fullName>
    </submittedName>
</protein>
<name>A0A8H6XAY3_9AGAR</name>
<organism evidence="2 3">
    <name type="scientific">Mycena venus</name>
    <dbReference type="NCBI Taxonomy" id="2733690"/>
    <lineage>
        <taxon>Eukaryota</taxon>
        <taxon>Fungi</taxon>
        <taxon>Dikarya</taxon>
        <taxon>Basidiomycota</taxon>
        <taxon>Agaricomycotina</taxon>
        <taxon>Agaricomycetes</taxon>
        <taxon>Agaricomycetidae</taxon>
        <taxon>Agaricales</taxon>
        <taxon>Marasmiineae</taxon>
        <taxon>Mycenaceae</taxon>
        <taxon>Mycena</taxon>
    </lineage>
</organism>
<keyword evidence="1" id="KW-1133">Transmembrane helix</keyword>
<dbReference type="AlphaFoldDB" id="A0A8H6XAY3"/>
<comment type="caution">
    <text evidence="2">The sequence shown here is derived from an EMBL/GenBank/DDBJ whole genome shotgun (WGS) entry which is preliminary data.</text>
</comment>
<keyword evidence="1" id="KW-0472">Membrane</keyword>
<gene>
    <name evidence="2" type="ORF">MVEN_02153900</name>
</gene>
<evidence type="ECO:0000256" key="1">
    <source>
        <dbReference type="SAM" id="Phobius"/>
    </source>
</evidence>
<feature type="transmembrane region" description="Helical" evidence="1">
    <location>
        <begin position="164"/>
        <end position="182"/>
    </location>
</feature>
<reference evidence="2" key="1">
    <citation type="submission" date="2020-05" db="EMBL/GenBank/DDBJ databases">
        <title>Mycena genomes resolve the evolution of fungal bioluminescence.</title>
        <authorList>
            <person name="Tsai I.J."/>
        </authorList>
    </citation>
    <scope>NUCLEOTIDE SEQUENCE</scope>
    <source>
        <strain evidence="2">CCC161011</strain>
    </source>
</reference>
<dbReference type="OrthoDB" id="2953266at2759"/>
<accession>A0A8H6XAY3</accession>
<proteinExistence type="predicted"/>
<keyword evidence="1" id="KW-0812">Transmembrane</keyword>
<evidence type="ECO:0000313" key="3">
    <source>
        <dbReference type="Proteomes" id="UP000620124"/>
    </source>
</evidence>